<keyword evidence="1" id="KW-0472">Membrane</keyword>
<keyword evidence="1" id="KW-0812">Transmembrane</keyword>
<dbReference type="InterPro" id="IPR005302">
    <property type="entry name" value="MoCF_Sase_C"/>
</dbReference>
<accession>A0A224XM30</accession>
<protein>
    <submittedName>
        <fullName evidence="3">Putative conserved secreted protein</fullName>
    </submittedName>
</protein>
<dbReference type="GO" id="GO:0030170">
    <property type="term" value="F:pyridoxal phosphate binding"/>
    <property type="evidence" value="ECO:0007669"/>
    <property type="project" value="InterPro"/>
</dbReference>
<dbReference type="Pfam" id="PF03476">
    <property type="entry name" value="MOSC_N"/>
    <property type="match status" value="1"/>
</dbReference>
<reference evidence="3" key="1">
    <citation type="journal article" date="2018" name="PLoS Negl. Trop. Dis.">
        <title>An insight into the salivary gland and fat body transcriptome of Panstrongylus lignarius (Hemiptera: Heteroptera), the main vector of Chagas disease in Peru.</title>
        <authorList>
            <person name="Nevoa J.C."/>
            <person name="Mendes M.T."/>
            <person name="da Silva M.V."/>
            <person name="Soares S.C."/>
            <person name="Oliveira C.J.F."/>
            <person name="Ribeiro J.M.C."/>
        </authorList>
    </citation>
    <scope>NUCLEOTIDE SEQUENCE</scope>
</reference>
<dbReference type="GO" id="GO:0003824">
    <property type="term" value="F:catalytic activity"/>
    <property type="evidence" value="ECO:0007669"/>
    <property type="project" value="InterPro"/>
</dbReference>
<dbReference type="InterPro" id="IPR011037">
    <property type="entry name" value="Pyrv_Knase-like_insert_dom_sf"/>
</dbReference>
<dbReference type="PANTHER" id="PTHR14237">
    <property type="entry name" value="MOLYBDOPTERIN COFACTOR SULFURASE MOSC"/>
    <property type="match status" value="1"/>
</dbReference>
<dbReference type="SUPFAM" id="SSF141673">
    <property type="entry name" value="MOSC N-terminal domain-like"/>
    <property type="match status" value="1"/>
</dbReference>
<feature type="domain" description="MOSC" evidence="2">
    <location>
        <begin position="209"/>
        <end position="368"/>
    </location>
</feature>
<keyword evidence="1" id="KW-1133">Transmembrane helix</keyword>
<feature type="transmembrane region" description="Helical" evidence="1">
    <location>
        <begin position="6"/>
        <end position="28"/>
    </location>
</feature>
<sequence>MDIEQKSVVLATTAAILVLTTAIGILMLRRHNKRKSSVDGITSSPAKVNVNQTNRTVKDMVPPTKWTQIGTISGLHIYPMKSGRRVNLTKAEATEIGLQEMCRKGRLPLRDRIFVVYREKEKTFISNKTFPKMFTLTVNTLDTNTVELSFGKDKIIFKIPETNGLDYVILWEEKVPTVDCGDEVSAWVSKIILDKDNGLRVGYWPGISRRDVTEVYADFMRIYENMCNDFTGAYSDMGSYLIVNQASVDDLNLKISDNKDRVTSDNFRPNVVVAGAVPYSEDKWTWIKIGDDAIFRTFKPCLRCSVTTINPDTLERSKAHEPITTLKSYRLLEDLEQRKVEGNHPVMGMYMGVHTKGRIKCGDSVFISSN</sequence>
<name>A0A224XM30_9HEMI</name>
<dbReference type="AlphaFoldDB" id="A0A224XM30"/>
<dbReference type="EMBL" id="GFTR01005548">
    <property type="protein sequence ID" value="JAW10878.1"/>
    <property type="molecule type" value="Transcribed_RNA"/>
</dbReference>
<dbReference type="GO" id="GO:0030151">
    <property type="term" value="F:molybdenum ion binding"/>
    <property type="evidence" value="ECO:0007669"/>
    <property type="project" value="InterPro"/>
</dbReference>
<dbReference type="PROSITE" id="PS51340">
    <property type="entry name" value="MOSC"/>
    <property type="match status" value="1"/>
</dbReference>
<proteinExistence type="predicted"/>
<dbReference type="InterPro" id="IPR005303">
    <property type="entry name" value="MOCOS_middle"/>
</dbReference>
<evidence type="ECO:0000313" key="3">
    <source>
        <dbReference type="EMBL" id="JAW10878.1"/>
    </source>
</evidence>
<dbReference type="Pfam" id="PF03473">
    <property type="entry name" value="MOSC"/>
    <property type="match status" value="1"/>
</dbReference>
<organism evidence="3">
    <name type="scientific">Panstrongylus lignarius</name>
    <dbReference type="NCBI Taxonomy" id="156445"/>
    <lineage>
        <taxon>Eukaryota</taxon>
        <taxon>Metazoa</taxon>
        <taxon>Ecdysozoa</taxon>
        <taxon>Arthropoda</taxon>
        <taxon>Hexapoda</taxon>
        <taxon>Insecta</taxon>
        <taxon>Pterygota</taxon>
        <taxon>Neoptera</taxon>
        <taxon>Paraneoptera</taxon>
        <taxon>Hemiptera</taxon>
        <taxon>Heteroptera</taxon>
        <taxon>Panheteroptera</taxon>
        <taxon>Cimicomorpha</taxon>
        <taxon>Reduviidae</taxon>
        <taxon>Triatominae</taxon>
        <taxon>Panstrongylus</taxon>
    </lineage>
</organism>
<evidence type="ECO:0000259" key="2">
    <source>
        <dbReference type="PROSITE" id="PS51340"/>
    </source>
</evidence>
<dbReference type="PANTHER" id="PTHR14237:SF19">
    <property type="entry name" value="MITOCHONDRIAL AMIDOXIME REDUCING COMPONENT 1"/>
    <property type="match status" value="1"/>
</dbReference>
<evidence type="ECO:0000256" key="1">
    <source>
        <dbReference type="SAM" id="Phobius"/>
    </source>
</evidence>
<dbReference type="SUPFAM" id="SSF50800">
    <property type="entry name" value="PK beta-barrel domain-like"/>
    <property type="match status" value="1"/>
</dbReference>